<dbReference type="GO" id="GO:0000973">
    <property type="term" value="P:post-transcriptional tethering of RNA polymerase II gene DNA at nuclear periphery"/>
    <property type="evidence" value="ECO:0007669"/>
    <property type="project" value="TreeGrafter"/>
</dbReference>
<proteinExistence type="predicted"/>
<reference evidence="4" key="1">
    <citation type="submission" date="2016-05" db="EMBL/GenBank/DDBJ databases">
        <authorList>
            <person name="Naeem R."/>
        </authorList>
    </citation>
    <scope>NUCLEOTIDE SEQUENCE [LARGE SCALE GENOMIC DNA]</scope>
</reference>
<dbReference type="EMBL" id="FLRD01000026">
    <property type="protein sequence ID" value="SBT31844.1"/>
    <property type="molecule type" value="Genomic_DNA"/>
</dbReference>
<dbReference type="GO" id="GO:0070390">
    <property type="term" value="C:transcription export complex 2"/>
    <property type="evidence" value="ECO:0007669"/>
    <property type="project" value="TreeGrafter"/>
</dbReference>
<name>A0A1A8YJX2_PLAOA</name>
<dbReference type="GO" id="GO:0003690">
    <property type="term" value="F:double-stranded DNA binding"/>
    <property type="evidence" value="ECO:0007669"/>
    <property type="project" value="InterPro"/>
</dbReference>
<keyword evidence="2" id="KW-1133">Transmembrane helix</keyword>
<evidence type="ECO:0000313" key="3">
    <source>
        <dbReference type="EMBL" id="SBT31844.1"/>
    </source>
</evidence>
<dbReference type="PANTHER" id="PTHR12732">
    <property type="entry name" value="UNCHARACTERIZED PROTEASOME COMPONENT REGION PCI-CONTAINING"/>
    <property type="match status" value="1"/>
</dbReference>
<feature type="compositionally biased region" description="Basic and acidic residues" evidence="1">
    <location>
        <begin position="157"/>
        <end position="169"/>
    </location>
</feature>
<dbReference type="InterPro" id="IPR045114">
    <property type="entry name" value="Csn12-like"/>
</dbReference>
<dbReference type="InterPro" id="IPR036388">
    <property type="entry name" value="WH-like_DNA-bd_sf"/>
</dbReference>
<organism evidence="3 4">
    <name type="scientific">Plasmodium ovale wallikeri</name>
    <dbReference type="NCBI Taxonomy" id="864142"/>
    <lineage>
        <taxon>Eukaryota</taxon>
        <taxon>Sar</taxon>
        <taxon>Alveolata</taxon>
        <taxon>Apicomplexa</taxon>
        <taxon>Aconoidasida</taxon>
        <taxon>Haemosporida</taxon>
        <taxon>Plasmodiidae</taxon>
        <taxon>Plasmodium</taxon>
        <taxon>Plasmodium (Plasmodium)</taxon>
    </lineage>
</organism>
<feature type="compositionally biased region" description="Basic residues" evidence="1">
    <location>
        <begin position="112"/>
        <end position="129"/>
    </location>
</feature>
<dbReference type="GO" id="GO:0016973">
    <property type="term" value="P:poly(A)+ mRNA export from nucleus"/>
    <property type="evidence" value="ECO:0007669"/>
    <property type="project" value="TreeGrafter"/>
</dbReference>
<feature type="region of interest" description="Disordered" evidence="1">
    <location>
        <begin position="110"/>
        <end position="170"/>
    </location>
</feature>
<feature type="transmembrane region" description="Helical" evidence="2">
    <location>
        <begin position="583"/>
        <end position="601"/>
    </location>
</feature>
<dbReference type="Proteomes" id="UP000078555">
    <property type="component" value="Unassembled WGS sequence"/>
</dbReference>
<sequence>MNVFSCARNIINSLTHHNVAYVQENIFYNMLCTAIGPTFPPPFPLFTSRMQQIVSFIAEELVEESLLSKCMLSRKDALIINRNVHDEIISKYERRKMERGHFLFVLTNGKSRGAHRQSPHRQSPHRQSPHRTCITNDQLLPPLGRESPREYTPSSKGQHEPRGRFEKNKSSSQLIMRTFPISTVPLPICVCVCVCGGGGGEGVSSILKAQPSAKMHGSCAYMWIVLHARFALPDPTKCTCCFVYVSFPRGRGKNRYDTAIELLLPHEMNLGEEHPITRKVNWLRERSKEQSEGWGNVFENYDILLDTVEECVKERNGYKLSKALKLTQIPVDINIIDELNESEVRNKIRKKNCLKNYEQLIIDHFNIIKIVCNKYSINWDILLSTSCKFLTTYIQLYCTNLWLLPYLLCICSFLNSISTLGDNNNNIINSNKNDIFNEENEDINNKNKYTIEVLNSIRGKIGIVKGDVEKHGAFIILMLQSIKLCIRLNNMQITSSFLKIINSTEINYIYIPVFFIVLFKYQLGKLYLHKEEYEKAEKEFIWAFTNSKKNKIDLRKKILECIICIRLNKGIYPSKKLLLKYNLYIYINIICSIKYGNIFLYNNIIKNFYKYFFKNDLYECIDKIHFIVKRNLLKIIIKWWNNNIINNTPNKIYKVPISLFHHIFIWAGITQHHYYLETLSIITSLILYRYINAYISYDNNILVLSKNDPFPSLSQSHVSR</sequence>
<dbReference type="GO" id="GO:0003723">
    <property type="term" value="F:RNA binding"/>
    <property type="evidence" value="ECO:0007669"/>
    <property type="project" value="InterPro"/>
</dbReference>
<dbReference type="Gene3D" id="1.10.10.10">
    <property type="entry name" value="Winged helix-like DNA-binding domain superfamily/Winged helix DNA-binding domain"/>
    <property type="match status" value="1"/>
</dbReference>
<keyword evidence="4" id="KW-1185">Reference proteome</keyword>
<evidence type="ECO:0000256" key="2">
    <source>
        <dbReference type="SAM" id="Phobius"/>
    </source>
</evidence>
<keyword evidence="2" id="KW-0812">Transmembrane</keyword>
<gene>
    <name evidence="3" type="ORF">POVWA1_009150</name>
</gene>
<feature type="transmembrane region" description="Helical" evidence="2">
    <location>
        <begin position="508"/>
        <end position="528"/>
    </location>
</feature>
<accession>A0A1A8YJX2</accession>
<dbReference type="SMART" id="SM00753">
    <property type="entry name" value="PAM"/>
    <property type="match status" value="1"/>
</dbReference>
<dbReference type="PANTHER" id="PTHR12732:SF0">
    <property type="entry name" value="PCI DOMAIN-CONTAINING PROTEIN 2"/>
    <property type="match status" value="1"/>
</dbReference>
<evidence type="ECO:0000256" key="1">
    <source>
        <dbReference type="SAM" id="MobiDB-lite"/>
    </source>
</evidence>
<dbReference type="AlphaFoldDB" id="A0A1A8YJX2"/>
<dbReference type="GO" id="GO:0006368">
    <property type="term" value="P:transcription elongation by RNA polymerase II"/>
    <property type="evidence" value="ECO:0007669"/>
    <property type="project" value="TreeGrafter"/>
</dbReference>
<keyword evidence="2" id="KW-0472">Membrane</keyword>
<evidence type="ECO:0000313" key="4">
    <source>
        <dbReference type="Proteomes" id="UP000078555"/>
    </source>
</evidence>
<protein>
    <submittedName>
        <fullName evidence="3">PCI domain-containing protein, putative</fullName>
    </submittedName>
</protein>